<keyword evidence="3" id="KW-0808">Transferase</keyword>
<dbReference type="SMART" id="SM00091">
    <property type="entry name" value="PAS"/>
    <property type="match status" value="3"/>
</dbReference>
<dbReference type="Gene3D" id="3.30.70.270">
    <property type="match status" value="1"/>
</dbReference>
<dbReference type="GO" id="GO:0052621">
    <property type="term" value="F:diguanylate cyclase activity"/>
    <property type="evidence" value="ECO:0007669"/>
    <property type="project" value="UniProtKB-EC"/>
</dbReference>
<feature type="domain" description="PAS" evidence="1">
    <location>
        <begin position="220"/>
        <end position="256"/>
    </location>
</feature>
<sequence>MIDHSPLAICVHADGRYVYVNETLVRRMGAKSADELLGRRITDFVHPDSLAAVAAHIAARRHEGDATPPLELTILPLDGTKREVEAIAIRTRWEGQPAHKVIFRDLSEQKETEARLRLQAALVSHVSDAFIATTVTGEITSWNPAAEAIYGRSAARALGLPVSEAVGAPLNPASIVAAGGVEHTTHRAVDGSALAMRVSVSPMSDGYVVLCADQTALRRAEQHFQSVVASLEGGVVVISPRGEVESVNPAALRIMGVPETGVDAVEFAKLASVPIYDSTGTLLSPDQWPVLKTLATSRRQGTVYGVDRLLDGQRIWVSVNWSPLDPTDTARSSVLISFIDVTESHTTQRRLEHQAAHDPLTGLPNRTRVIELINSGVASGQSSLGAVLFIDCDNFKAINDALGHYAGDTVLQIAAQRLDQALRPNDVVGRVGGDEFVALLAAPLQPVEIDDLARRLHAALAEPIAVDHQTDSTATRYVWISASIGLVPFQSADRRSAEEILHDADQAMYQAKRTGQATSRYEYVNGRKPGSRAVLDWLRNRR</sequence>
<dbReference type="Pfam" id="PF13426">
    <property type="entry name" value="PAS_9"/>
    <property type="match status" value="1"/>
</dbReference>
<dbReference type="InterPro" id="IPR035965">
    <property type="entry name" value="PAS-like_dom_sf"/>
</dbReference>
<keyword evidence="3" id="KW-0548">Nucleotidyltransferase</keyword>
<proteinExistence type="predicted"/>
<dbReference type="InterPro" id="IPR000014">
    <property type="entry name" value="PAS"/>
</dbReference>
<dbReference type="NCBIfam" id="TIGR00254">
    <property type="entry name" value="GGDEF"/>
    <property type="match status" value="1"/>
</dbReference>
<dbReference type="SMART" id="SM00267">
    <property type="entry name" value="GGDEF"/>
    <property type="match status" value="1"/>
</dbReference>
<reference evidence="3 4" key="1">
    <citation type="journal article" date="2023" name="Microbiol. Resour. Announc.">
        <title>Complete Genome Sequence of Mycobacterium wuenschmanii, a novel Nontuberculous Mycobacterium Isolated from a captive population of Amazon Milk Frogs.</title>
        <authorList>
            <person name="Hicks J."/>
            <person name="Zeineldin M."/>
            <person name="Ward H."/>
            <person name="Wuenschmann A."/>
            <person name="Camp P."/>
            <person name="Farrell D."/>
            <person name="Lehman K."/>
            <person name="Thacker T."/>
            <person name="Cuthbert E."/>
        </authorList>
    </citation>
    <scope>NUCLEOTIDE SEQUENCE [LARGE SCALE GENOMIC DNA]</scope>
    <source>
        <strain evidence="3 4">Wuenschmanii</strain>
    </source>
</reference>
<dbReference type="CDD" id="cd01949">
    <property type="entry name" value="GGDEF"/>
    <property type="match status" value="1"/>
</dbReference>
<dbReference type="PANTHER" id="PTHR44757:SF2">
    <property type="entry name" value="BIOFILM ARCHITECTURE MAINTENANCE PROTEIN MBAA"/>
    <property type="match status" value="1"/>
</dbReference>
<evidence type="ECO:0000259" key="1">
    <source>
        <dbReference type="PROSITE" id="PS50112"/>
    </source>
</evidence>
<dbReference type="SUPFAM" id="SSF55785">
    <property type="entry name" value="PYP-like sensor domain (PAS domain)"/>
    <property type="match status" value="3"/>
</dbReference>
<evidence type="ECO:0000259" key="2">
    <source>
        <dbReference type="PROSITE" id="PS50887"/>
    </source>
</evidence>
<dbReference type="InterPro" id="IPR029787">
    <property type="entry name" value="Nucleotide_cyclase"/>
</dbReference>
<feature type="domain" description="GGDEF" evidence="2">
    <location>
        <begin position="383"/>
        <end position="524"/>
    </location>
</feature>
<gene>
    <name evidence="3" type="ORF">PT015_18025</name>
</gene>
<organism evidence="3 4">
    <name type="scientific">Candidatus Mycobacterium wuenschmannii</name>
    <dbReference type="NCBI Taxonomy" id="3027808"/>
    <lineage>
        <taxon>Bacteria</taxon>
        <taxon>Bacillati</taxon>
        <taxon>Actinomycetota</taxon>
        <taxon>Actinomycetes</taxon>
        <taxon>Mycobacteriales</taxon>
        <taxon>Mycobacteriaceae</taxon>
        <taxon>Mycobacterium</taxon>
    </lineage>
</organism>
<dbReference type="NCBIfam" id="TIGR00229">
    <property type="entry name" value="sensory_box"/>
    <property type="match status" value="3"/>
</dbReference>
<evidence type="ECO:0000313" key="3">
    <source>
        <dbReference type="EMBL" id="WIM86767.1"/>
    </source>
</evidence>
<dbReference type="PROSITE" id="PS50112">
    <property type="entry name" value="PAS"/>
    <property type="match status" value="1"/>
</dbReference>
<dbReference type="EC" id="2.7.7.65" evidence="3"/>
<name>A0ABY8VX82_9MYCO</name>
<dbReference type="InterPro" id="IPR052155">
    <property type="entry name" value="Biofilm_reg_signaling"/>
</dbReference>
<dbReference type="Pfam" id="PF13188">
    <property type="entry name" value="PAS_8"/>
    <property type="match status" value="2"/>
</dbReference>
<dbReference type="PROSITE" id="PS50887">
    <property type="entry name" value="GGDEF"/>
    <property type="match status" value="1"/>
</dbReference>
<dbReference type="RefSeq" id="WP_285186267.1">
    <property type="nucleotide sequence ID" value="NZ_CP126981.1"/>
</dbReference>
<keyword evidence="4" id="KW-1185">Reference proteome</keyword>
<dbReference type="EMBL" id="CP126981">
    <property type="protein sequence ID" value="WIM86767.1"/>
    <property type="molecule type" value="Genomic_DNA"/>
</dbReference>
<protein>
    <submittedName>
        <fullName evidence="3">Diguanylate cyclase</fullName>
        <ecNumber evidence="3">2.7.7.65</ecNumber>
    </submittedName>
</protein>
<dbReference type="Pfam" id="PF00990">
    <property type="entry name" value="GGDEF"/>
    <property type="match status" value="1"/>
</dbReference>
<evidence type="ECO:0000313" key="4">
    <source>
        <dbReference type="Proteomes" id="UP001236585"/>
    </source>
</evidence>
<dbReference type="Proteomes" id="UP001236585">
    <property type="component" value="Chromosome"/>
</dbReference>
<accession>A0ABY8VX82</accession>
<dbReference type="Gene3D" id="3.30.450.20">
    <property type="entry name" value="PAS domain"/>
    <property type="match status" value="3"/>
</dbReference>
<dbReference type="InterPro" id="IPR000160">
    <property type="entry name" value="GGDEF_dom"/>
</dbReference>
<dbReference type="PANTHER" id="PTHR44757">
    <property type="entry name" value="DIGUANYLATE CYCLASE DGCP"/>
    <property type="match status" value="1"/>
</dbReference>
<dbReference type="CDD" id="cd00130">
    <property type="entry name" value="PAS"/>
    <property type="match status" value="2"/>
</dbReference>
<dbReference type="InterPro" id="IPR043128">
    <property type="entry name" value="Rev_trsase/Diguanyl_cyclase"/>
</dbReference>
<dbReference type="SUPFAM" id="SSF55073">
    <property type="entry name" value="Nucleotide cyclase"/>
    <property type="match status" value="1"/>
</dbReference>